<sequence length="247" mass="28655">MMWGEEPELSGPRDYFRNSLLLREIEKNQKGKKILDFGAGSGHLILRLLEKGNTCWGIDTSKVVIDVLEEKVKGKFGNKVTTIKGDDKKLFKLTQKFDVVVSGEVLEHIKNEARAIEGFFKILKRDGICVVSVPANKIYWDINDDFSGHYRRYSKNELVELFRKSGFKILKAYYWGFPLSLIWHRLIYLKIIKNKIHMKKKYSGSKTFLGKLLQKGWLKNVLSHIFWLDELFNWTKLGGGLILVAKK</sequence>
<dbReference type="GO" id="GO:0032259">
    <property type="term" value="P:methylation"/>
    <property type="evidence" value="ECO:0007669"/>
    <property type="project" value="UniProtKB-KW"/>
</dbReference>
<protein>
    <submittedName>
        <fullName evidence="2">Methyltransferase</fullName>
    </submittedName>
</protein>
<dbReference type="EMBL" id="LBWA01000005">
    <property type="protein sequence ID" value="KKQ98115.1"/>
    <property type="molecule type" value="Genomic_DNA"/>
</dbReference>
<dbReference type="Pfam" id="PF13489">
    <property type="entry name" value="Methyltransf_23"/>
    <property type="match status" value="1"/>
</dbReference>
<evidence type="ECO:0000313" key="2">
    <source>
        <dbReference type="EMBL" id="KKQ98115.1"/>
    </source>
</evidence>
<name>A0A0G0MCT3_9BACT</name>
<dbReference type="Proteomes" id="UP000034325">
    <property type="component" value="Unassembled WGS sequence"/>
</dbReference>
<keyword evidence="1" id="KW-1133">Transmembrane helix</keyword>
<keyword evidence="2" id="KW-0808">Transferase</keyword>
<evidence type="ECO:0000256" key="1">
    <source>
        <dbReference type="SAM" id="Phobius"/>
    </source>
</evidence>
<organism evidence="2 3">
    <name type="scientific">Candidatus Woesebacteria bacterium GW2011_GWA1_39_12</name>
    <dbReference type="NCBI Taxonomy" id="1618549"/>
    <lineage>
        <taxon>Bacteria</taxon>
        <taxon>Candidatus Woeseibacteriota</taxon>
    </lineage>
</organism>
<dbReference type="GO" id="GO:0008168">
    <property type="term" value="F:methyltransferase activity"/>
    <property type="evidence" value="ECO:0007669"/>
    <property type="project" value="UniProtKB-KW"/>
</dbReference>
<reference evidence="2 3" key="1">
    <citation type="journal article" date="2015" name="Nature">
        <title>rRNA introns, odd ribosomes, and small enigmatic genomes across a large radiation of phyla.</title>
        <authorList>
            <person name="Brown C.T."/>
            <person name="Hug L.A."/>
            <person name="Thomas B.C."/>
            <person name="Sharon I."/>
            <person name="Castelle C.J."/>
            <person name="Singh A."/>
            <person name="Wilkins M.J."/>
            <person name="Williams K.H."/>
            <person name="Banfield J.F."/>
        </authorList>
    </citation>
    <scope>NUCLEOTIDE SEQUENCE [LARGE SCALE GENOMIC DNA]</scope>
</reference>
<gene>
    <name evidence="2" type="ORF">UT23_C0005G0038</name>
</gene>
<accession>A0A0G0MCT3</accession>
<dbReference type="AlphaFoldDB" id="A0A0G0MCT3"/>
<dbReference type="CDD" id="cd02440">
    <property type="entry name" value="AdoMet_MTases"/>
    <property type="match status" value="1"/>
</dbReference>
<dbReference type="Gene3D" id="3.40.50.150">
    <property type="entry name" value="Vaccinia Virus protein VP39"/>
    <property type="match status" value="1"/>
</dbReference>
<keyword evidence="2" id="KW-0489">Methyltransferase</keyword>
<keyword evidence="1" id="KW-0812">Transmembrane</keyword>
<proteinExistence type="predicted"/>
<dbReference type="SUPFAM" id="SSF53335">
    <property type="entry name" value="S-adenosyl-L-methionine-dependent methyltransferases"/>
    <property type="match status" value="1"/>
</dbReference>
<comment type="caution">
    <text evidence="2">The sequence shown here is derived from an EMBL/GenBank/DDBJ whole genome shotgun (WGS) entry which is preliminary data.</text>
</comment>
<dbReference type="InterPro" id="IPR029063">
    <property type="entry name" value="SAM-dependent_MTases_sf"/>
</dbReference>
<dbReference type="PANTHER" id="PTHR43861">
    <property type="entry name" value="TRANS-ACONITATE 2-METHYLTRANSFERASE-RELATED"/>
    <property type="match status" value="1"/>
</dbReference>
<feature type="transmembrane region" description="Helical" evidence="1">
    <location>
        <begin position="172"/>
        <end position="191"/>
    </location>
</feature>
<keyword evidence="1" id="KW-0472">Membrane</keyword>
<evidence type="ECO:0000313" key="3">
    <source>
        <dbReference type="Proteomes" id="UP000034325"/>
    </source>
</evidence>